<evidence type="ECO:0000313" key="2">
    <source>
        <dbReference type="Proteomes" id="UP000316196"/>
    </source>
</evidence>
<proteinExistence type="predicted"/>
<dbReference type="EMBL" id="VFOR01000001">
    <property type="protein sequence ID" value="TQL62640.1"/>
    <property type="molecule type" value="Genomic_DNA"/>
</dbReference>
<dbReference type="AlphaFoldDB" id="A0A542ZR03"/>
<dbReference type="RefSeq" id="WP_142092457.1">
    <property type="nucleotide sequence ID" value="NZ_BAAAMD010000001.1"/>
</dbReference>
<comment type="caution">
    <text evidence="1">The sequence shown here is derived from an EMBL/GenBank/DDBJ whole genome shotgun (WGS) entry which is preliminary data.</text>
</comment>
<evidence type="ECO:0000313" key="1">
    <source>
        <dbReference type="EMBL" id="TQL62640.1"/>
    </source>
</evidence>
<accession>A0A542ZR03</accession>
<reference evidence="1 2" key="1">
    <citation type="submission" date="2019-06" db="EMBL/GenBank/DDBJ databases">
        <title>Sequencing the genomes of 1000 actinobacteria strains.</title>
        <authorList>
            <person name="Klenk H.-P."/>
        </authorList>
    </citation>
    <scope>NUCLEOTIDE SEQUENCE [LARGE SCALE GENOMIC DNA]</scope>
    <source>
        <strain evidence="1 2">DSM 8251</strain>
    </source>
</reference>
<evidence type="ECO:0008006" key="3">
    <source>
        <dbReference type="Google" id="ProtNLM"/>
    </source>
</evidence>
<dbReference type="OrthoDB" id="3724404at2"/>
<keyword evidence="2" id="KW-1185">Reference proteome</keyword>
<protein>
    <recommendedName>
        <fullName evidence="3">HNH/ENDO VII superfamily nuclease</fullName>
    </recommendedName>
</protein>
<name>A0A542ZR03_9ACTN</name>
<dbReference type="Proteomes" id="UP000316196">
    <property type="component" value="Unassembled WGS sequence"/>
</dbReference>
<sequence length="222" mass="24576">MAKTTVIKGAGGFIVKHCGEFFKVPSQLAKYTDDIADVARRVADNLDDVARWEKKKLRSHLLGPNPATPKAAVRAGKPIGETSQGIWRNMLQGKSVGANGKPALLYDSMGRQLKPEKFMDDAGNIRDLVADDLGKVFMKDESGKLRDLTEATMGHMPEDAVDYWVTKGHKLPPETNKAWMHDADNYIFEYGPDNWRNGGSQRARYADAMPTEGDWVLDVPGT</sequence>
<gene>
    <name evidence="1" type="ORF">FB460_0424</name>
</gene>
<organism evidence="1 2">
    <name type="scientific">Propioniferax innocua</name>
    <dbReference type="NCBI Taxonomy" id="1753"/>
    <lineage>
        <taxon>Bacteria</taxon>
        <taxon>Bacillati</taxon>
        <taxon>Actinomycetota</taxon>
        <taxon>Actinomycetes</taxon>
        <taxon>Propionibacteriales</taxon>
        <taxon>Propionibacteriaceae</taxon>
        <taxon>Propioniferax</taxon>
    </lineage>
</organism>